<evidence type="ECO:0000256" key="1">
    <source>
        <dbReference type="ARBA" id="ARBA00038414"/>
    </source>
</evidence>
<dbReference type="PANTHER" id="PTHR28047:SF5">
    <property type="entry name" value="PROTEIN DCG1"/>
    <property type="match status" value="1"/>
</dbReference>
<proteinExistence type="inferred from homology"/>
<evidence type="ECO:0000313" key="3">
    <source>
        <dbReference type="Proteomes" id="UP000286997"/>
    </source>
</evidence>
<dbReference type="AlphaFoldDB" id="A0A437PCZ6"/>
<sequence>MRILLINPNTTAAVTEQAAAHVRRLIPAEIVAVTGRFGAHYISSRAAAAIAAHAALDALAEHGAGCDAVYLACFGDPGLLALKEVSPVPVVGMAEGALHLACTRGRRVGIVTGGVLWRPMLEEFAASLGLSSRLSGIRAIAPTGGEIARDPDAALARLAAACRACAEEDGADVVILGGAALAGLAERIRPDVPVPVICSTEAGARAVMAAAGLRTGRVPPPATASTGLSPALTGLLAAG</sequence>
<dbReference type="GO" id="GO:0047661">
    <property type="term" value="F:amino-acid racemase activity"/>
    <property type="evidence" value="ECO:0007669"/>
    <property type="project" value="InterPro"/>
</dbReference>
<reference evidence="2 3" key="1">
    <citation type="submission" date="2019-01" db="EMBL/GenBank/DDBJ databases">
        <authorList>
            <person name="Chen W.-M."/>
        </authorList>
    </citation>
    <scope>NUCLEOTIDE SEQUENCE [LARGE SCALE GENOMIC DNA]</scope>
    <source>
        <strain evidence="2 3">TER-1</strain>
    </source>
</reference>
<gene>
    <name evidence="2" type="ORF">EOE48_05775</name>
</gene>
<organism evidence="2 3">
    <name type="scientific">Methylobacterium oryzihabitans</name>
    <dbReference type="NCBI Taxonomy" id="2499852"/>
    <lineage>
        <taxon>Bacteria</taxon>
        <taxon>Pseudomonadati</taxon>
        <taxon>Pseudomonadota</taxon>
        <taxon>Alphaproteobacteria</taxon>
        <taxon>Hyphomicrobiales</taxon>
        <taxon>Methylobacteriaceae</taxon>
        <taxon>Methylobacterium</taxon>
    </lineage>
</organism>
<comment type="caution">
    <text evidence="2">The sequence shown here is derived from an EMBL/GenBank/DDBJ whole genome shotgun (WGS) entry which is preliminary data.</text>
</comment>
<dbReference type="Pfam" id="PF01177">
    <property type="entry name" value="Asp_Glu_race"/>
    <property type="match status" value="1"/>
</dbReference>
<dbReference type="OrthoDB" id="9791723at2"/>
<keyword evidence="3" id="KW-1185">Reference proteome</keyword>
<name>A0A437PCZ6_9HYPH</name>
<dbReference type="PANTHER" id="PTHR28047">
    <property type="entry name" value="PROTEIN DCG1"/>
    <property type="match status" value="1"/>
</dbReference>
<dbReference type="InterPro" id="IPR053714">
    <property type="entry name" value="Iso_Racemase_Enz_sf"/>
</dbReference>
<dbReference type="EMBL" id="SACP01000004">
    <property type="protein sequence ID" value="RVU20120.1"/>
    <property type="molecule type" value="Genomic_DNA"/>
</dbReference>
<evidence type="ECO:0000313" key="2">
    <source>
        <dbReference type="EMBL" id="RVU20120.1"/>
    </source>
</evidence>
<dbReference type="RefSeq" id="WP_127727839.1">
    <property type="nucleotide sequence ID" value="NZ_SACP01000004.1"/>
</dbReference>
<dbReference type="InterPro" id="IPR015942">
    <property type="entry name" value="Asp/Glu/hydantoin_racemase"/>
</dbReference>
<accession>A0A437PCZ6</accession>
<comment type="similarity">
    <text evidence="1">Belongs to the HyuE racemase family.</text>
</comment>
<dbReference type="InterPro" id="IPR052186">
    <property type="entry name" value="Hydantoin_racemase-like"/>
</dbReference>
<dbReference type="Proteomes" id="UP000286997">
    <property type="component" value="Unassembled WGS sequence"/>
</dbReference>
<protein>
    <submittedName>
        <fullName evidence="2">Asp/Glu racemase</fullName>
    </submittedName>
</protein>
<dbReference type="Gene3D" id="3.40.50.12500">
    <property type="match status" value="1"/>
</dbReference>